<dbReference type="PANTHER" id="PTHR43464">
    <property type="entry name" value="METHYLTRANSFERASE"/>
    <property type="match status" value="1"/>
</dbReference>
<sequence>MSSRWQSSDRPRGADYDARWAQLEAAGRSVHGEADLVESLLRASGGTRVLDAGCGTGRVAIELAGRGFSVVGVDADPAMLTVARDKAPELRWVQADLVDTATAVPDEFDVVVLAGNVMIFLDQGTESTVVAQLADRLTPGGVLVAGFQLLAGRLTLQRYDDIATSAGLRLVHRWATWEQAPFDGGDYAVSVHELT</sequence>
<reference evidence="5 7" key="1">
    <citation type="journal article" date="2015" name="Genome Biol. Evol.">
        <title>Characterization of Three Mycobacterium spp. with Potential Use in Bioremediation by Genome Sequencing and Comparative Genomics.</title>
        <authorList>
            <person name="Das S."/>
            <person name="Pettersson B.M."/>
            <person name="Behra P.R."/>
            <person name="Ramesh M."/>
            <person name="Dasgupta S."/>
            <person name="Bhattacharya A."/>
            <person name="Kirsebom L.A."/>
        </authorList>
    </citation>
    <scope>NUCLEOTIDE SEQUENCE [LARGE SCALE GENOMIC DNA]</scope>
    <source>
        <strain evidence="5 7">DSM 44075</strain>
    </source>
</reference>
<name>A0A0J6W718_9MYCO</name>
<dbReference type="EMBL" id="JYNU01000008">
    <property type="protein sequence ID" value="KMO79030.1"/>
    <property type="molecule type" value="Genomic_DNA"/>
</dbReference>
<feature type="domain" description="Methyltransferase" evidence="4">
    <location>
        <begin position="49"/>
        <end position="141"/>
    </location>
</feature>
<evidence type="ECO:0000313" key="5">
    <source>
        <dbReference type="EMBL" id="KMO79030.1"/>
    </source>
</evidence>
<dbReference type="SUPFAM" id="SSF53335">
    <property type="entry name" value="S-adenosyl-L-methionine-dependent methyltransferases"/>
    <property type="match status" value="1"/>
</dbReference>
<comment type="caution">
    <text evidence="5">The sequence shown here is derived from an EMBL/GenBank/DDBJ whole genome shotgun (WGS) entry which is preliminary data.</text>
</comment>
<keyword evidence="3" id="KW-0949">S-adenosyl-L-methionine</keyword>
<protein>
    <submittedName>
        <fullName evidence="6">Class I SAM-dependent methyltransferase</fullName>
    </submittedName>
    <submittedName>
        <fullName evidence="5">Glycine/sarcosine N-methyltransferase</fullName>
        <ecNumber evidence="5">2.1.1.156</ecNumber>
    </submittedName>
</protein>
<evidence type="ECO:0000313" key="8">
    <source>
        <dbReference type="Proteomes" id="UP000294952"/>
    </source>
</evidence>
<evidence type="ECO:0000259" key="4">
    <source>
        <dbReference type="Pfam" id="PF13649"/>
    </source>
</evidence>
<dbReference type="Pfam" id="PF13649">
    <property type="entry name" value="Methyltransf_25"/>
    <property type="match status" value="1"/>
</dbReference>
<dbReference type="PATRIC" id="fig|1807.14.peg.1533"/>
<dbReference type="AlphaFoldDB" id="A0A0J6W718"/>
<evidence type="ECO:0000256" key="2">
    <source>
        <dbReference type="ARBA" id="ARBA00022679"/>
    </source>
</evidence>
<organism evidence="5 7">
    <name type="scientific">Mycolicibacterium obuense</name>
    <dbReference type="NCBI Taxonomy" id="1807"/>
    <lineage>
        <taxon>Bacteria</taxon>
        <taxon>Bacillati</taxon>
        <taxon>Actinomycetota</taxon>
        <taxon>Actinomycetes</taxon>
        <taxon>Mycobacteriales</taxon>
        <taxon>Mycobacteriaceae</taxon>
        <taxon>Mycolicibacterium</taxon>
    </lineage>
</organism>
<dbReference type="Proteomes" id="UP000036313">
    <property type="component" value="Unassembled WGS sequence"/>
</dbReference>
<evidence type="ECO:0000256" key="3">
    <source>
        <dbReference type="ARBA" id="ARBA00022691"/>
    </source>
</evidence>
<dbReference type="RefSeq" id="WP_046365211.1">
    <property type="nucleotide sequence ID" value="NZ_CALTXN010000005.1"/>
</dbReference>
<dbReference type="Gene3D" id="3.40.50.150">
    <property type="entry name" value="Vaccinia Virus protein VP39"/>
    <property type="match status" value="1"/>
</dbReference>
<accession>A0A0J6W718</accession>
<keyword evidence="2 5" id="KW-0808">Transferase</keyword>
<evidence type="ECO:0000313" key="6">
    <source>
        <dbReference type="EMBL" id="TDL08202.1"/>
    </source>
</evidence>
<dbReference type="InterPro" id="IPR029063">
    <property type="entry name" value="SAM-dependent_MTases_sf"/>
</dbReference>
<dbReference type="PANTHER" id="PTHR43464:SF19">
    <property type="entry name" value="UBIQUINONE BIOSYNTHESIS O-METHYLTRANSFERASE, MITOCHONDRIAL"/>
    <property type="match status" value="1"/>
</dbReference>
<proteinExistence type="predicted"/>
<keyword evidence="1 5" id="KW-0489">Methyltransferase</keyword>
<dbReference type="Proteomes" id="UP000294952">
    <property type="component" value="Unassembled WGS sequence"/>
</dbReference>
<evidence type="ECO:0000313" key="7">
    <source>
        <dbReference type="Proteomes" id="UP000036313"/>
    </source>
</evidence>
<dbReference type="EMBL" id="SDLP01000003">
    <property type="protein sequence ID" value="TDL08202.1"/>
    <property type="molecule type" value="Genomic_DNA"/>
</dbReference>
<dbReference type="GO" id="GO:0008168">
    <property type="term" value="F:methyltransferase activity"/>
    <property type="evidence" value="ECO:0007669"/>
    <property type="project" value="UniProtKB-KW"/>
</dbReference>
<dbReference type="GO" id="GO:0032259">
    <property type="term" value="P:methylation"/>
    <property type="evidence" value="ECO:0007669"/>
    <property type="project" value="UniProtKB-KW"/>
</dbReference>
<gene>
    <name evidence="5" type="primary">bsmA</name>
    <name evidence="6" type="ORF">EUA04_12125</name>
    <name evidence="5" type="ORF">MOBUDSM44075_01523</name>
</gene>
<dbReference type="CDD" id="cd02440">
    <property type="entry name" value="AdoMet_MTases"/>
    <property type="match status" value="1"/>
</dbReference>
<dbReference type="InterPro" id="IPR041698">
    <property type="entry name" value="Methyltransf_25"/>
</dbReference>
<reference evidence="6 8" key="2">
    <citation type="submission" date="2019-01" db="EMBL/GenBank/DDBJ databases">
        <title>High-quality-draft genome sequences of five non-tuberculosis mycobacteriaceae isolated from a nosocomial environment.</title>
        <authorList>
            <person name="Tiago I."/>
            <person name="Alarico S."/>
            <person name="Pereira S.G."/>
            <person name="Coelho C."/>
            <person name="Maranha A."/>
            <person name="Empadinhas N."/>
        </authorList>
    </citation>
    <scope>NUCLEOTIDE SEQUENCE [LARGE SCALE GENOMIC DNA]</scope>
    <source>
        <strain evidence="6 8">22DIII</strain>
    </source>
</reference>
<dbReference type="EC" id="2.1.1.156" evidence="5"/>
<evidence type="ECO:0000256" key="1">
    <source>
        <dbReference type="ARBA" id="ARBA00022603"/>
    </source>
</evidence>